<dbReference type="InterPro" id="IPR004136">
    <property type="entry name" value="NMO"/>
</dbReference>
<protein>
    <submittedName>
        <fullName evidence="4">Nitronate monooxygenase</fullName>
    </submittedName>
</protein>
<comment type="caution">
    <text evidence="4">The sequence shown here is derived from an EMBL/GenBank/DDBJ whole genome shotgun (WGS) entry which is preliminary data.</text>
</comment>
<keyword evidence="4" id="KW-0503">Monooxygenase</keyword>
<dbReference type="PANTHER" id="PTHR32332">
    <property type="entry name" value="2-NITROPROPANE DIOXYGENASE"/>
    <property type="match status" value="1"/>
</dbReference>
<proteinExistence type="predicted"/>
<sequence length="359" mass="39104">MKLPPLIIGDLKAEVPIIQGGMGVGVSGYRLASAVANEGAIGIISSVQIGYREEDFQTNTKEANIRALKKEIKKARELSPNGIIGVNIMVAITDYDEEVKACVEEQVDLIISGAGLPLALPKLVEGSNTKIAPIASSGKSASVITKHWIKKYKRVPDVVVVEGPEAGGHLGFHPEEVRNNKLKLEEIVVEVIEALKPFEEEYDTKIPVVAAGGIYTGEDIAKFIKMGAAGVQMATRFVATEECDAHIDFKKSYINSKKEDIRIIQSPVGLPGRAIENDFIKQVERERIKPNKCFNCLKKCDPKNTPYCISKALIEAVKGNVNDGLIFSGSSAYRIDKIVTVKELIKELTTDAEKSLTDD</sequence>
<dbReference type="EMBL" id="JAEEGC010000041">
    <property type="protein sequence ID" value="MBV7273260.1"/>
    <property type="molecule type" value="Genomic_DNA"/>
</dbReference>
<dbReference type="RefSeq" id="WP_218320292.1">
    <property type="nucleotide sequence ID" value="NZ_JAEEGC010000041.1"/>
</dbReference>
<evidence type="ECO:0000256" key="2">
    <source>
        <dbReference type="ARBA" id="ARBA00022643"/>
    </source>
</evidence>
<name>A0A949WQW1_9CLOT</name>
<dbReference type="Pfam" id="PF03060">
    <property type="entry name" value="NMO"/>
    <property type="match status" value="1"/>
</dbReference>
<evidence type="ECO:0000313" key="4">
    <source>
        <dbReference type="EMBL" id="MBV7273260.1"/>
    </source>
</evidence>
<reference evidence="4" key="1">
    <citation type="submission" date="2020-12" db="EMBL/GenBank/DDBJ databases">
        <title>Clostridium thailandense sp. nov., a novel acetogenic bacterium isolated from peat land soil in Thailand.</title>
        <authorList>
            <person name="Chaikitkaew S."/>
            <person name="Birkeland N.K."/>
        </authorList>
    </citation>
    <scope>NUCLEOTIDE SEQUENCE</scope>
    <source>
        <strain evidence="4">PL3</strain>
    </source>
</reference>
<dbReference type="Proteomes" id="UP000694308">
    <property type="component" value="Unassembled WGS sequence"/>
</dbReference>
<dbReference type="GO" id="GO:0018580">
    <property type="term" value="F:nitronate monooxygenase activity"/>
    <property type="evidence" value="ECO:0007669"/>
    <property type="project" value="InterPro"/>
</dbReference>
<dbReference type="CDD" id="cd04730">
    <property type="entry name" value="NPD_like"/>
    <property type="match status" value="1"/>
</dbReference>
<keyword evidence="1" id="KW-0285">Flavoprotein</keyword>
<accession>A0A949WQW1</accession>
<keyword evidence="2" id="KW-0288">FMN</keyword>
<evidence type="ECO:0000256" key="1">
    <source>
        <dbReference type="ARBA" id="ARBA00022630"/>
    </source>
</evidence>
<evidence type="ECO:0000313" key="5">
    <source>
        <dbReference type="Proteomes" id="UP000694308"/>
    </source>
</evidence>
<gene>
    <name evidence="4" type="ORF">I6U48_10110</name>
</gene>
<dbReference type="PANTHER" id="PTHR32332:SF18">
    <property type="entry name" value="2-NITROPROPANE DIOXYGENASE"/>
    <property type="match status" value="1"/>
</dbReference>
<keyword evidence="5" id="KW-1185">Reference proteome</keyword>
<organism evidence="4 5">
    <name type="scientific">Clostridium thailandense</name>
    <dbReference type="NCBI Taxonomy" id="2794346"/>
    <lineage>
        <taxon>Bacteria</taxon>
        <taxon>Bacillati</taxon>
        <taxon>Bacillota</taxon>
        <taxon>Clostridia</taxon>
        <taxon>Eubacteriales</taxon>
        <taxon>Clostridiaceae</taxon>
        <taxon>Clostridium</taxon>
    </lineage>
</organism>
<keyword evidence="3" id="KW-0560">Oxidoreductase</keyword>
<dbReference type="AlphaFoldDB" id="A0A949WQW1"/>
<evidence type="ECO:0000256" key="3">
    <source>
        <dbReference type="ARBA" id="ARBA00023002"/>
    </source>
</evidence>